<keyword evidence="6" id="KW-1185">Reference proteome</keyword>
<dbReference type="OrthoDB" id="495728at2"/>
<protein>
    <submittedName>
        <fullName evidence="5">Siderophore biosynthesis protein</fullName>
    </submittedName>
</protein>
<evidence type="ECO:0000259" key="4">
    <source>
        <dbReference type="Pfam" id="PF06276"/>
    </source>
</evidence>
<dbReference type="InterPro" id="IPR022770">
    <property type="entry name" value="IucA/IucC-like_C"/>
</dbReference>
<accession>A0A0M0G6N0</accession>
<dbReference type="AlphaFoldDB" id="A0A0M0G6N0"/>
<dbReference type="InterPro" id="IPR037455">
    <property type="entry name" value="LucA/IucC-like"/>
</dbReference>
<dbReference type="GO" id="GO:0016881">
    <property type="term" value="F:acid-amino acid ligase activity"/>
    <property type="evidence" value="ECO:0007669"/>
    <property type="project" value="UniProtKB-ARBA"/>
</dbReference>
<dbReference type="Gene3D" id="6.10.250.3370">
    <property type="match status" value="1"/>
</dbReference>
<proteinExistence type="inferred from homology"/>
<evidence type="ECO:0000259" key="3">
    <source>
        <dbReference type="Pfam" id="PF04183"/>
    </source>
</evidence>
<evidence type="ECO:0000313" key="6">
    <source>
        <dbReference type="Proteomes" id="UP000037109"/>
    </source>
</evidence>
<evidence type="ECO:0000256" key="2">
    <source>
        <dbReference type="ARBA" id="ARBA00007832"/>
    </source>
</evidence>
<sequence>MLKLRPPLSKTIERRVIRQLMEAVIFEGLMDYAKSADQPEDPLLNFTIFGNERTYCCEGKIASFDRVRLIEGSICSVHHDGSRTEASIGELAEDLIADPEKRSQLINELEQTILLSEWNEAHLRHSFSRRIFSYEELESEIWEGHPYHPCYKARIGFTLGDHAAYGPEARQSFELQWAAVKREYAKIELLEDEKSFWERELGPSMFGQLLADLHHIGKTFDEYTFLPIHPWQVKFAKADADEGNVVLLGSIGDSYRATQSVRSLWNMTNPEKAHLKLSMNIVNTSSLRTLDSYAVYAAPHISKWIADTVKGDPFLKEEASLIILKEYAGIAFHSGEEEHCAKLGAIWRESILLYMEEGEEAVPCTALPLMERDGFPFIDDWLKRYGIEKWLKRLVEVCVIPVWHLLAAHGIAVEAHAQNMILIHKDGWPARAALRDFHDSVEYCHDFLAEPSRIPDFAGIHEQFKKGREDQYYWMSSIESLRELVMDTLFVFHLSELSFVLEEQYGFSEQRFWKLTGEAIAEHLSCYPELIFRNYLLQHTAPVIYAESLLKRKVQKEVAGGFRHYVKNSLS</sequence>
<dbReference type="STRING" id="1459.AF332_00930"/>
<comment type="similarity">
    <text evidence="2">Belongs to the IucA/IucC family.</text>
</comment>
<comment type="caution">
    <text evidence="5">The sequence shown here is derived from an EMBL/GenBank/DDBJ whole genome shotgun (WGS) entry which is preliminary data.</text>
</comment>
<organism evidence="5 6">
    <name type="scientific">Sporosarcina globispora</name>
    <name type="common">Bacillus globisporus</name>
    <dbReference type="NCBI Taxonomy" id="1459"/>
    <lineage>
        <taxon>Bacteria</taxon>
        <taxon>Bacillati</taxon>
        <taxon>Bacillota</taxon>
        <taxon>Bacilli</taxon>
        <taxon>Bacillales</taxon>
        <taxon>Caryophanaceae</taxon>
        <taxon>Sporosarcina</taxon>
    </lineage>
</organism>
<dbReference type="InterPro" id="IPR007310">
    <property type="entry name" value="Aerobactin_biosyn_IucA/IucC_N"/>
</dbReference>
<dbReference type="Pfam" id="PF04183">
    <property type="entry name" value="IucA_IucC"/>
    <property type="match status" value="1"/>
</dbReference>
<dbReference type="PANTHER" id="PTHR34384:SF6">
    <property type="entry name" value="STAPHYLOFERRIN B SYNTHASE"/>
    <property type="match status" value="1"/>
</dbReference>
<evidence type="ECO:0000313" key="5">
    <source>
        <dbReference type="EMBL" id="KON85550.1"/>
    </source>
</evidence>
<name>A0A0M0G6N0_SPOGL</name>
<dbReference type="Pfam" id="PF06276">
    <property type="entry name" value="FhuF"/>
    <property type="match status" value="1"/>
</dbReference>
<dbReference type="Gene3D" id="1.10.510.40">
    <property type="match status" value="1"/>
</dbReference>
<dbReference type="Proteomes" id="UP000037109">
    <property type="component" value="Unassembled WGS sequence"/>
</dbReference>
<dbReference type="EMBL" id="LGUF01000007">
    <property type="protein sequence ID" value="KON85550.1"/>
    <property type="molecule type" value="Genomic_DNA"/>
</dbReference>
<dbReference type="RefSeq" id="WP_053432944.1">
    <property type="nucleotide sequence ID" value="NZ_LGUF01000007.1"/>
</dbReference>
<feature type="domain" description="Aerobactin siderophore biosynthesis IucA/IucC N-terminal" evidence="3">
    <location>
        <begin position="134"/>
        <end position="367"/>
    </location>
</feature>
<reference evidence="6" key="1">
    <citation type="submission" date="2015-07" db="EMBL/GenBank/DDBJ databases">
        <title>Fjat-10036 dsm4.</title>
        <authorList>
            <person name="Liu B."/>
            <person name="Wang J."/>
            <person name="Zhu Y."/>
            <person name="Liu G."/>
            <person name="Chen Q."/>
            <person name="Chen Z."/>
            <person name="Lan J."/>
            <person name="Che J."/>
            <person name="Ge C."/>
            <person name="Shi H."/>
            <person name="Pan Z."/>
            <person name="Liu X."/>
        </authorList>
    </citation>
    <scope>NUCLEOTIDE SEQUENCE [LARGE SCALE GENOMIC DNA]</scope>
    <source>
        <strain evidence="6">DSM 4</strain>
    </source>
</reference>
<gene>
    <name evidence="5" type="ORF">AF332_00930</name>
</gene>
<comment type="pathway">
    <text evidence="1">Siderophore biosynthesis.</text>
</comment>
<dbReference type="PANTHER" id="PTHR34384">
    <property type="entry name" value="L-2,3-DIAMINOPROPANOATE--CITRATE LIGASE"/>
    <property type="match status" value="1"/>
</dbReference>
<dbReference type="PATRIC" id="fig|1459.3.peg.201"/>
<evidence type="ECO:0000256" key="1">
    <source>
        <dbReference type="ARBA" id="ARBA00004924"/>
    </source>
</evidence>
<feature type="domain" description="Aerobactin siderophore biosynthesis IucA/IucC-like C-terminal" evidence="4">
    <location>
        <begin position="389"/>
        <end position="540"/>
    </location>
</feature>
<dbReference type="GO" id="GO:0019290">
    <property type="term" value="P:siderophore biosynthetic process"/>
    <property type="evidence" value="ECO:0007669"/>
    <property type="project" value="InterPro"/>
</dbReference>